<dbReference type="InterPro" id="IPR020084">
    <property type="entry name" value="NUDIX_hydrolase_CS"/>
</dbReference>
<gene>
    <name evidence="7" type="ORF">SAMN05216259_101633</name>
</gene>
<accession>A0A1G9WFJ6</accession>
<dbReference type="PANTHER" id="PTHR43046">
    <property type="entry name" value="GDP-MANNOSE MANNOSYL HYDROLASE"/>
    <property type="match status" value="1"/>
</dbReference>
<dbReference type="PRINTS" id="PR00502">
    <property type="entry name" value="NUDIXFAMILY"/>
</dbReference>
<proteinExistence type="inferred from homology"/>
<keyword evidence="3 5" id="KW-0378">Hydrolase</keyword>
<dbReference type="AlphaFoldDB" id="A0A1G9WFJ6"/>
<dbReference type="SUPFAM" id="SSF55811">
    <property type="entry name" value="Nudix"/>
    <property type="match status" value="1"/>
</dbReference>
<dbReference type="Pfam" id="PF00293">
    <property type="entry name" value="NUDIX"/>
    <property type="match status" value="1"/>
</dbReference>
<organism evidence="7 8">
    <name type="scientific">Actinacidiphila guanduensis</name>
    <dbReference type="NCBI Taxonomy" id="310781"/>
    <lineage>
        <taxon>Bacteria</taxon>
        <taxon>Bacillati</taxon>
        <taxon>Actinomycetota</taxon>
        <taxon>Actinomycetes</taxon>
        <taxon>Kitasatosporales</taxon>
        <taxon>Streptomycetaceae</taxon>
        <taxon>Actinacidiphila</taxon>
    </lineage>
</organism>
<dbReference type="RefSeq" id="WP_093782656.1">
    <property type="nucleotide sequence ID" value="NZ_FNIE01000001.1"/>
</dbReference>
<evidence type="ECO:0000313" key="8">
    <source>
        <dbReference type="Proteomes" id="UP000199341"/>
    </source>
</evidence>
<dbReference type="InterPro" id="IPR020476">
    <property type="entry name" value="Nudix_hydrolase"/>
</dbReference>
<comment type="similarity">
    <text evidence="2 5">Belongs to the Nudix hydrolase family.</text>
</comment>
<dbReference type="PROSITE" id="PS00893">
    <property type="entry name" value="NUDIX_BOX"/>
    <property type="match status" value="1"/>
</dbReference>
<reference evidence="7 8" key="1">
    <citation type="submission" date="2016-10" db="EMBL/GenBank/DDBJ databases">
        <authorList>
            <person name="de Groot N.N."/>
        </authorList>
    </citation>
    <scope>NUCLEOTIDE SEQUENCE [LARGE SCALE GENOMIC DNA]</scope>
    <source>
        <strain evidence="7 8">CGMCC 4.2022</strain>
    </source>
</reference>
<dbReference type="Proteomes" id="UP000199341">
    <property type="component" value="Unassembled WGS sequence"/>
</dbReference>
<evidence type="ECO:0000256" key="1">
    <source>
        <dbReference type="ARBA" id="ARBA00001946"/>
    </source>
</evidence>
<evidence type="ECO:0000256" key="3">
    <source>
        <dbReference type="ARBA" id="ARBA00022801"/>
    </source>
</evidence>
<dbReference type="EMBL" id="FNIE01000001">
    <property type="protein sequence ID" value="SDM83259.1"/>
    <property type="molecule type" value="Genomic_DNA"/>
</dbReference>
<dbReference type="OrthoDB" id="4458448at2"/>
<name>A0A1G9WFJ6_9ACTN</name>
<dbReference type="GO" id="GO:0016787">
    <property type="term" value="F:hydrolase activity"/>
    <property type="evidence" value="ECO:0007669"/>
    <property type="project" value="UniProtKB-KW"/>
</dbReference>
<feature type="domain" description="Nudix hydrolase" evidence="6">
    <location>
        <begin position="5"/>
        <end position="149"/>
    </location>
</feature>
<evidence type="ECO:0000256" key="4">
    <source>
        <dbReference type="ARBA" id="ARBA00022842"/>
    </source>
</evidence>
<evidence type="ECO:0000256" key="2">
    <source>
        <dbReference type="ARBA" id="ARBA00005582"/>
    </source>
</evidence>
<comment type="cofactor">
    <cofactor evidence="1">
        <name>Mg(2+)</name>
        <dbReference type="ChEBI" id="CHEBI:18420"/>
    </cofactor>
</comment>
<evidence type="ECO:0000256" key="5">
    <source>
        <dbReference type="RuleBase" id="RU003476"/>
    </source>
</evidence>
<keyword evidence="8" id="KW-1185">Reference proteome</keyword>
<dbReference type="PANTHER" id="PTHR43046:SF12">
    <property type="entry name" value="GDP-MANNOSE MANNOSYL HYDROLASE"/>
    <property type="match status" value="1"/>
</dbReference>
<dbReference type="InterPro" id="IPR015797">
    <property type="entry name" value="NUDIX_hydrolase-like_dom_sf"/>
</dbReference>
<dbReference type="InterPro" id="IPR000086">
    <property type="entry name" value="NUDIX_hydrolase_dom"/>
</dbReference>
<evidence type="ECO:0000259" key="6">
    <source>
        <dbReference type="PROSITE" id="PS51462"/>
    </source>
</evidence>
<protein>
    <submittedName>
        <fullName evidence="7">8-oxo-dGTP pyrophosphatase MutT, NUDIX family</fullName>
    </submittedName>
</protein>
<dbReference type="Gene3D" id="3.90.79.10">
    <property type="entry name" value="Nucleoside Triphosphate Pyrophosphohydrolase"/>
    <property type="match status" value="1"/>
</dbReference>
<sequence length="165" mass="17736">MPPVHLRHAVRAIVLDHDDRVLLCRLVIPKPYGTIVVWAAPGGGVEPGESPLAALRRELAEEVGLGLDADPPHVWHQEVVDPGHAPGYDGVVNDYFLVRTAHFTPRGALSDAELAAENVTGARWWLPRDIAAYDGSDLFSPRDLSGPLTDLLTTGLPGTPVHLGL</sequence>
<evidence type="ECO:0000313" key="7">
    <source>
        <dbReference type="EMBL" id="SDM83259.1"/>
    </source>
</evidence>
<dbReference type="PROSITE" id="PS51462">
    <property type="entry name" value="NUDIX"/>
    <property type="match status" value="1"/>
</dbReference>
<keyword evidence="4" id="KW-0460">Magnesium</keyword>
<dbReference type="STRING" id="310781.SAMN05216259_101633"/>